<organism evidence="4 5">
    <name type="scientific">Microbulbifer echini</name>
    <dbReference type="NCBI Taxonomy" id="1529067"/>
    <lineage>
        <taxon>Bacteria</taxon>
        <taxon>Pseudomonadati</taxon>
        <taxon>Pseudomonadota</taxon>
        <taxon>Gammaproteobacteria</taxon>
        <taxon>Cellvibrionales</taxon>
        <taxon>Microbulbiferaceae</taxon>
        <taxon>Microbulbifer</taxon>
    </lineage>
</organism>
<dbReference type="EMBL" id="JBGMEL010000014">
    <property type="protein sequence ID" value="MFA0791721.1"/>
    <property type="molecule type" value="Genomic_DNA"/>
</dbReference>
<accession>A0ABV4NQP7</accession>
<proteinExistence type="predicted"/>
<dbReference type="Pfam" id="PF01266">
    <property type="entry name" value="DAO"/>
    <property type="match status" value="1"/>
</dbReference>
<reference evidence="4 5" key="1">
    <citation type="submission" date="2024-08" db="EMBL/GenBank/DDBJ databases">
        <authorList>
            <person name="Ishaq N."/>
        </authorList>
    </citation>
    <scope>NUCLEOTIDE SEQUENCE [LARGE SCALE GENOMIC DNA]</scope>
    <source>
        <strain evidence="4 5">JCM 30400</strain>
    </source>
</reference>
<evidence type="ECO:0000256" key="2">
    <source>
        <dbReference type="SAM" id="MobiDB-lite"/>
    </source>
</evidence>
<protein>
    <submittedName>
        <fullName evidence="4">FAD-dependent oxidoreductase</fullName>
    </submittedName>
</protein>
<comment type="caution">
    <text evidence="4">The sequence shown here is derived from an EMBL/GenBank/DDBJ whole genome shotgun (WGS) entry which is preliminary data.</text>
</comment>
<keyword evidence="1" id="KW-0560">Oxidoreductase</keyword>
<sequence>MSQEIPVDVLILGGGIQGATLMRALIPEYSVILVDDEFGDAESLHFHGYFSSGWNAANPQAAEIHRAAAQRWHKELATSGVNSRITDFHAALTPDFLKMVEGNWAEAAIPSEEVELPGIFDPDGLPPNRRFRFPGDLIFDGAAAYLSVSEPLRQQIYRGRLASFQLAGSDIERVILDMDGRSCAVKPELVISACGAGNAEVIRQLGVAEEQVQNSQMVRPLHMLLARGPDIPKVSAYLIDLMVMHHPLEEGEGLWILTLNPDVPKFKAGVVDRCIPPEIENDLLCASFKRLASVMPSFAAWAEECQWSVYAGWKTDAPGPNSDPLVHLEYPTPYQLDDFGLKNFLAVWPNHWGLALDVADDAGEWVRSKLKPHHPQPGSNSGLPAGTGSGHTIENGWQSDELLWHSWGEFARQVGYHNE</sequence>
<evidence type="ECO:0000313" key="5">
    <source>
        <dbReference type="Proteomes" id="UP001569414"/>
    </source>
</evidence>
<dbReference type="InterPro" id="IPR036188">
    <property type="entry name" value="FAD/NAD-bd_sf"/>
</dbReference>
<evidence type="ECO:0000256" key="1">
    <source>
        <dbReference type="ARBA" id="ARBA00023002"/>
    </source>
</evidence>
<dbReference type="RefSeq" id="WP_371844223.1">
    <property type="nucleotide sequence ID" value="NZ_JBGMEL010000014.1"/>
</dbReference>
<dbReference type="SUPFAM" id="SSF51905">
    <property type="entry name" value="FAD/NAD(P)-binding domain"/>
    <property type="match status" value="1"/>
</dbReference>
<feature type="domain" description="FAD dependent oxidoreductase" evidence="3">
    <location>
        <begin position="8"/>
        <end position="229"/>
    </location>
</feature>
<dbReference type="InterPro" id="IPR006076">
    <property type="entry name" value="FAD-dep_OxRdtase"/>
</dbReference>
<feature type="region of interest" description="Disordered" evidence="2">
    <location>
        <begin position="369"/>
        <end position="392"/>
    </location>
</feature>
<evidence type="ECO:0000313" key="4">
    <source>
        <dbReference type="EMBL" id="MFA0791721.1"/>
    </source>
</evidence>
<evidence type="ECO:0000259" key="3">
    <source>
        <dbReference type="Pfam" id="PF01266"/>
    </source>
</evidence>
<dbReference type="Proteomes" id="UP001569414">
    <property type="component" value="Unassembled WGS sequence"/>
</dbReference>
<name>A0ABV4NQP7_9GAMM</name>
<gene>
    <name evidence="4" type="ORF">ACCI51_14285</name>
</gene>
<keyword evidence="5" id="KW-1185">Reference proteome</keyword>